<sequence length="80" mass="8956">MCVSDENEFVRTYDVITSATYVEAKEVFTKDVVSQLPYAVSTRTGTLDYTGFLIDEERLVGMKDAAFAEGHVSDIDVFTF</sequence>
<gene>
    <name evidence="1" type="ORF">EW026_g1123</name>
</gene>
<evidence type="ECO:0000313" key="2">
    <source>
        <dbReference type="Proteomes" id="UP000309038"/>
    </source>
</evidence>
<dbReference type="EMBL" id="SGPJ01000020">
    <property type="protein sequence ID" value="THH01596.1"/>
    <property type="molecule type" value="Genomic_DNA"/>
</dbReference>
<accession>A0A4S4KSI5</accession>
<protein>
    <submittedName>
        <fullName evidence="1">Uncharacterized protein</fullName>
    </submittedName>
</protein>
<comment type="caution">
    <text evidence="1">The sequence shown here is derived from an EMBL/GenBank/DDBJ whole genome shotgun (WGS) entry which is preliminary data.</text>
</comment>
<evidence type="ECO:0000313" key="1">
    <source>
        <dbReference type="EMBL" id="THH01596.1"/>
    </source>
</evidence>
<name>A0A4S4KSI5_9APHY</name>
<organism evidence="1 2">
    <name type="scientific">Hermanssonia centrifuga</name>
    <dbReference type="NCBI Taxonomy" id="98765"/>
    <lineage>
        <taxon>Eukaryota</taxon>
        <taxon>Fungi</taxon>
        <taxon>Dikarya</taxon>
        <taxon>Basidiomycota</taxon>
        <taxon>Agaricomycotina</taxon>
        <taxon>Agaricomycetes</taxon>
        <taxon>Polyporales</taxon>
        <taxon>Meruliaceae</taxon>
        <taxon>Hermanssonia</taxon>
    </lineage>
</organism>
<proteinExistence type="predicted"/>
<dbReference type="Proteomes" id="UP000309038">
    <property type="component" value="Unassembled WGS sequence"/>
</dbReference>
<keyword evidence="2" id="KW-1185">Reference proteome</keyword>
<reference evidence="1 2" key="1">
    <citation type="submission" date="2019-02" db="EMBL/GenBank/DDBJ databases">
        <title>Genome sequencing of the rare red list fungi Phlebia centrifuga.</title>
        <authorList>
            <person name="Buettner E."/>
            <person name="Kellner H."/>
        </authorList>
    </citation>
    <scope>NUCLEOTIDE SEQUENCE [LARGE SCALE GENOMIC DNA]</scope>
    <source>
        <strain evidence="1 2">DSM 108282</strain>
    </source>
</reference>
<dbReference type="AlphaFoldDB" id="A0A4S4KSI5"/>